<keyword evidence="2" id="KW-0472">Membrane</keyword>
<evidence type="ECO:0000313" key="4">
    <source>
        <dbReference type="Proteomes" id="UP001303473"/>
    </source>
</evidence>
<keyword evidence="2" id="KW-0812">Transmembrane</keyword>
<feature type="compositionally biased region" description="Basic and acidic residues" evidence="1">
    <location>
        <begin position="268"/>
        <end position="278"/>
    </location>
</feature>
<evidence type="ECO:0000313" key="3">
    <source>
        <dbReference type="EMBL" id="KAK3944245.1"/>
    </source>
</evidence>
<dbReference type="PROSITE" id="PS51257">
    <property type="entry name" value="PROKAR_LIPOPROTEIN"/>
    <property type="match status" value="1"/>
</dbReference>
<evidence type="ECO:0000256" key="2">
    <source>
        <dbReference type="SAM" id="Phobius"/>
    </source>
</evidence>
<protein>
    <submittedName>
        <fullName evidence="3">Uncharacterized protein</fullName>
    </submittedName>
</protein>
<gene>
    <name evidence="3" type="ORF">QBC46DRAFT_441949</name>
</gene>
<proteinExistence type="predicted"/>
<keyword evidence="2" id="KW-1133">Transmembrane helix</keyword>
<keyword evidence="4" id="KW-1185">Reference proteome</keyword>
<dbReference type="AlphaFoldDB" id="A0AAN6NEC9"/>
<reference evidence="4" key="1">
    <citation type="journal article" date="2023" name="Mol. Phylogenet. Evol.">
        <title>Genome-scale phylogeny and comparative genomics of the fungal order Sordariales.</title>
        <authorList>
            <person name="Hensen N."/>
            <person name="Bonometti L."/>
            <person name="Westerberg I."/>
            <person name="Brannstrom I.O."/>
            <person name="Guillou S."/>
            <person name="Cros-Aarteil S."/>
            <person name="Calhoun S."/>
            <person name="Haridas S."/>
            <person name="Kuo A."/>
            <person name="Mondo S."/>
            <person name="Pangilinan J."/>
            <person name="Riley R."/>
            <person name="LaButti K."/>
            <person name="Andreopoulos B."/>
            <person name="Lipzen A."/>
            <person name="Chen C."/>
            <person name="Yan M."/>
            <person name="Daum C."/>
            <person name="Ng V."/>
            <person name="Clum A."/>
            <person name="Steindorff A."/>
            <person name="Ohm R.A."/>
            <person name="Martin F."/>
            <person name="Silar P."/>
            <person name="Natvig D.O."/>
            <person name="Lalanne C."/>
            <person name="Gautier V."/>
            <person name="Ament-Velasquez S.L."/>
            <person name="Kruys A."/>
            <person name="Hutchinson M.I."/>
            <person name="Powell A.J."/>
            <person name="Barry K."/>
            <person name="Miller A.N."/>
            <person name="Grigoriev I.V."/>
            <person name="Debuchy R."/>
            <person name="Gladieux P."/>
            <person name="Hiltunen Thoren M."/>
            <person name="Johannesson H."/>
        </authorList>
    </citation>
    <scope>NUCLEOTIDE SEQUENCE [LARGE SCALE GENOMIC DNA]</scope>
    <source>
        <strain evidence="4">CBS 340.73</strain>
    </source>
</reference>
<feature type="transmembrane region" description="Helical" evidence="2">
    <location>
        <begin position="212"/>
        <end position="237"/>
    </location>
</feature>
<feature type="transmembrane region" description="Helical" evidence="2">
    <location>
        <begin position="12"/>
        <end position="31"/>
    </location>
</feature>
<sequence length="287" mass="30526">MAPKPSWILKTPRVFLILLFPLVNFILYLILSLGCFSDSLSLVSPIVVHTDNSVPVGGENTRIDLRIGFWGICFGPDPYKCTSSVSVFPTKTETDIANAITPDRGGGNVALAGLALALQSNFAILSGIVLLILLFGSVMANVVQIYFNTQAMREEHIKAAIWARSLDWGAAAAAVAGFSSYQSLVGVTPALIQAATGDQDLKVNAGMIASNLFAAIVGLTIAGALVNTFLTAMDAGLDAYSAEKYRTRPPPPLARTKTGSSVGETEIGDDRLRDEAFRPRAAYEAFP</sequence>
<feature type="region of interest" description="Disordered" evidence="1">
    <location>
        <begin position="247"/>
        <end position="287"/>
    </location>
</feature>
<comment type="caution">
    <text evidence="3">The sequence shown here is derived from an EMBL/GenBank/DDBJ whole genome shotgun (WGS) entry which is preliminary data.</text>
</comment>
<feature type="transmembrane region" description="Helical" evidence="2">
    <location>
        <begin position="122"/>
        <end position="147"/>
    </location>
</feature>
<evidence type="ECO:0000256" key="1">
    <source>
        <dbReference type="SAM" id="MobiDB-lite"/>
    </source>
</evidence>
<organism evidence="3 4">
    <name type="scientific">Diplogelasinospora grovesii</name>
    <dbReference type="NCBI Taxonomy" id="303347"/>
    <lineage>
        <taxon>Eukaryota</taxon>
        <taxon>Fungi</taxon>
        <taxon>Dikarya</taxon>
        <taxon>Ascomycota</taxon>
        <taxon>Pezizomycotina</taxon>
        <taxon>Sordariomycetes</taxon>
        <taxon>Sordariomycetidae</taxon>
        <taxon>Sordariales</taxon>
        <taxon>Diplogelasinosporaceae</taxon>
        <taxon>Diplogelasinospora</taxon>
    </lineage>
</organism>
<dbReference type="Proteomes" id="UP001303473">
    <property type="component" value="Unassembled WGS sequence"/>
</dbReference>
<accession>A0AAN6NEC9</accession>
<name>A0AAN6NEC9_9PEZI</name>
<dbReference type="EMBL" id="MU853760">
    <property type="protein sequence ID" value="KAK3944245.1"/>
    <property type="molecule type" value="Genomic_DNA"/>
</dbReference>